<keyword evidence="1" id="KW-0472">Membrane</keyword>
<dbReference type="Gene3D" id="3.40.50.1820">
    <property type="entry name" value="alpha/beta hydrolase"/>
    <property type="match status" value="1"/>
</dbReference>
<organism evidence="3 4">
    <name type="scientific">Candidatus Sulfuritelmatomonas gaucii</name>
    <dbReference type="NCBI Taxonomy" id="2043161"/>
    <lineage>
        <taxon>Bacteria</taxon>
        <taxon>Pseudomonadati</taxon>
        <taxon>Acidobacteriota</taxon>
        <taxon>Terriglobia</taxon>
        <taxon>Terriglobales</taxon>
        <taxon>Acidobacteriaceae</taxon>
        <taxon>Candidatus Sulfuritelmatomonas</taxon>
    </lineage>
</organism>
<gene>
    <name evidence="3" type="ORF">SBA5_280010</name>
</gene>
<dbReference type="SUPFAM" id="SSF53474">
    <property type="entry name" value="alpha/beta-Hydrolases"/>
    <property type="match status" value="1"/>
</dbReference>
<dbReference type="OrthoDB" id="9771666at2"/>
<dbReference type="AlphaFoldDB" id="A0A2N9LA21"/>
<dbReference type="InterPro" id="IPR051049">
    <property type="entry name" value="Dienelactone_hydrolase-like"/>
</dbReference>
<keyword evidence="3" id="KW-0378">Hydrolase</keyword>
<dbReference type="EMBL" id="OKRB01000084">
    <property type="protein sequence ID" value="SPE20139.1"/>
    <property type="molecule type" value="Genomic_DNA"/>
</dbReference>
<dbReference type="Proteomes" id="UP000239735">
    <property type="component" value="Unassembled WGS sequence"/>
</dbReference>
<keyword evidence="1" id="KW-1133">Transmembrane helix</keyword>
<name>A0A2N9LA21_9BACT</name>
<dbReference type="Pfam" id="PF01738">
    <property type="entry name" value="DLH"/>
    <property type="match status" value="1"/>
</dbReference>
<sequence>MPNVLVPTPRGQMPAWLAIPLNTSAAPGVVVIHDVLGMTRDHRNQADWLAQAGFLSLAIDLYYPGGMLLCLRSIIRDFTERSGPAFDDIEAARSWLAAQPNCTGKIGVIGFCMGGGFVLLLISGHGFSAASVNYGGKLPPDFDAFLKLACPVVGSYGGLAKWEQGVADQLQIALERALVPHDVKEYPDAGHSFMNQHGTFLLKLLRYKANGYNEPATFDARRRIAAFFHQHLDR</sequence>
<keyword evidence="1" id="KW-0812">Transmembrane</keyword>
<evidence type="ECO:0000259" key="2">
    <source>
        <dbReference type="Pfam" id="PF01738"/>
    </source>
</evidence>
<proteinExistence type="predicted"/>
<dbReference type="PANTHER" id="PTHR46623:SF6">
    <property type="entry name" value="ALPHA_BETA-HYDROLASES SUPERFAMILY PROTEIN"/>
    <property type="match status" value="1"/>
</dbReference>
<protein>
    <submittedName>
        <fullName evidence="3">Dienelactone hydrolase</fullName>
    </submittedName>
</protein>
<evidence type="ECO:0000256" key="1">
    <source>
        <dbReference type="SAM" id="Phobius"/>
    </source>
</evidence>
<dbReference type="GO" id="GO:0016787">
    <property type="term" value="F:hydrolase activity"/>
    <property type="evidence" value="ECO:0007669"/>
    <property type="project" value="UniProtKB-KW"/>
</dbReference>
<evidence type="ECO:0000313" key="3">
    <source>
        <dbReference type="EMBL" id="SPE20139.1"/>
    </source>
</evidence>
<dbReference type="PANTHER" id="PTHR46623">
    <property type="entry name" value="CARBOXYMETHYLENEBUTENOLIDASE-RELATED"/>
    <property type="match status" value="1"/>
</dbReference>
<reference evidence="4" key="1">
    <citation type="submission" date="2018-02" db="EMBL/GenBank/DDBJ databases">
        <authorList>
            <person name="Hausmann B."/>
        </authorList>
    </citation>
    <scope>NUCLEOTIDE SEQUENCE [LARGE SCALE GENOMIC DNA]</scope>
    <source>
        <strain evidence="4">Peat soil MAG SbA5</strain>
    </source>
</reference>
<evidence type="ECO:0000313" key="4">
    <source>
        <dbReference type="Proteomes" id="UP000239735"/>
    </source>
</evidence>
<feature type="transmembrane region" description="Helical" evidence="1">
    <location>
        <begin position="48"/>
        <end position="71"/>
    </location>
</feature>
<dbReference type="InterPro" id="IPR029058">
    <property type="entry name" value="AB_hydrolase_fold"/>
</dbReference>
<dbReference type="InterPro" id="IPR002925">
    <property type="entry name" value="Dienelactn_hydro"/>
</dbReference>
<accession>A0A2N9LA21</accession>
<feature type="domain" description="Dienelactone hydrolase" evidence="2">
    <location>
        <begin position="14"/>
        <end position="231"/>
    </location>
</feature>